<evidence type="ECO:0000256" key="4">
    <source>
        <dbReference type="ARBA" id="ARBA00022692"/>
    </source>
</evidence>
<sequence>MNLERVSNEEKLQLCRKYYLGGFLALPFLWLVNVVWFFRAAFLAPPFGEQPRIKSYVLRSALGAALWGLGLGVWVGLFQSRRGQWGALGDALSFTQPMGEP</sequence>
<keyword evidence="5" id="KW-0914">Notch signaling pathway</keyword>
<comment type="caution">
    <text evidence="9">The sequence shown here is derived from an EMBL/GenBank/DDBJ whole genome shotgun (WGS) entry which is preliminary data.</text>
</comment>
<evidence type="ECO:0000256" key="7">
    <source>
        <dbReference type="ARBA" id="ARBA00023136"/>
    </source>
</evidence>
<evidence type="ECO:0000256" key="6">
    <source>
        <dbReference type="ARBA" id="ARBA00022989"/>
    </source>
</evidence>
<dbReference type="GO" id="GO:0007219">
    <property type="term" value="P:Notch signaling pathway"/>
    <property type="evidence" value="ECO:0007669"/>
    <property type="project" value="UniProtKB-KW"/>
</dbReference>
<evidence type="ECO:0000256" key="1">
    <source>
        <dbReference type="ARBA" id="ARBA00004205"/>
    </source>
</evidence>
<evidence type="ECO:0000256" key="2">
    <source>
        <dbReference type="ARBA" id="ARBA00009607"/>
    </source>
</evidence>
<dbReference type="InterPro" id="IPR019379">
    <property type="entry name" value="Gamma_Secretase_Asp_P_PEN2"/>
</dbReference>
<feature type="transmembrane region" description="Helical" evidence="8">
    <location>
        <begin position="20"/>
        <end position="44"/>
    </location>
</feature>
<dbReference type="GO" id="GO:0070765">
    <property type="term" value="C:gamma-secretase complex"/>
    <property type="evidence" value="ECO:0007669"/>
    <property type="project" value="TreeGrafter"/>
</dbReference>
<dbReference type="GO" id="GO:0032580">
    <property type="term" value="C:Golgi cisterna membrane"/>
    <property type="evidence" value="ECO:0007669"/>
    <property type="project" value="UniProtKB-SubCell"/>
</dbReference>
<dbReference type="Pfam" id="PF10251">
    <property type="entry name" value="PEN-2"/>
    <property type="match status" value="1"/>
</dbReference>
<evidence type="ECO:0000256" key="3">
    <source>
        <dbReference type="ARBA" id="ARBA00018306"/>
    </source>
</evidence>
<evidence type="ECO:0000256" key="8">
    <source>
        <dbReference type="SAM" id="Phobius"/>
    </source>
</evidence>
<keyword evidence="6 8" id="KW-1133">Transmembrane helix</keyword>
<protein>
    <recommendedName>
        <fullName evidence="3">Gamma-secretase subunit PEN-2</fullName>
    </recommendedName>
</protein>
<keyword evidence="7 8" id="KW-0472">Membrane</keyword>
<dbReference type="Proteomes" id="UP000197619">
    <property type="component" value="Unassembled WGS sequence"/>
</dbReference>
<dbReference type="AlphaFoldDB" id="A0A218U787"/>
<name>A0A218U787_9PASE</name>
<evidence type="ECO:0000256" key="5">
    <source>
        <dbReference type="ARBA" id="ARBA00022976"/>
    </source>
</evidence>
<comment type="subcellular location">
    <subcellularLocation>
        <location evidence="1">Golgi apparatus</location>
        <location evidence="1">Golgi stack membrane</location>
        <topology evidence="1">Multi-pass membrane protein</topology>
    </subcellularLocation>
</comment>
<dbReference type="PANTHER" id="PTHR16318">
    <property type="entry name" value="GAMMA-SECRETASE SUBUNIT PEN-2"/>
    <property type="match status" value="1"/>
</dbReference>
<proteinExistence type="inferred from homology"/>
<keyword evidence="10" id="KW-1185">Reference proteome</keyword>
<reference evidence="9 10" key="1">
    <citation type="submission" date="2017-05" db="EMBL/GenBank/DDBJ databases">
        <title>Genome of assembly of the Bengalese finch, Lonchura striata domestica.</title>
        <authorList>
            <person name="Colquitt B.M."/>
            <person name="Brainard M.S."/>
        </authorList>
    </citation>
    <scope>NUCLEOTIDE SEQUENCE [LARGE SCALE GENOMIC DNA]</scope>
    <source>
        <strain evidence="9">White83orange57</strain>
    </source>
</reference>
<keyword evidence="4 8" id="KW-0812">Transmembrane</keyword>
<evidence type="ECO:0000313" key="10">
    <source>
        <dbReference type="Proteomes" id="UP000197619"/>
    </source>
</evidence>
<evidence type="ECO:0000313" key="9">
    <source>
        <dbReference type="EMBL" id="OWK49471.1"/>
    </source>
</evidence>
<organism evidence="9 10">
    <name type="scientific">Lonchura striata</name>
    <name type="common">white-rumped munia</name>
    <dbReference type="NCBI Taxonomy" id="40157"/>
    <lineage>
        <taxon>Eukaryota</taxon>
        <taxon>Metazoa</taxon>
        <taxon>Chordata</taxon>
        <taxon>Craniata</taxon>
        <taxon>Vertebrata</taxon>
        <taxon>Euteleostomi</taxon>
        <taxon>Archelosauria</taxon>
        <taxon>Archosauria</taxon>
        <taxon>Dinosauria</taxon>
        <taxon>Saurischia</taxon>
        <taxon>Theropoda</taxon>
        <taxon>Coelurosauria</taxon>
        <taxon>Aves</taxon>
        <taxon>Neognathae</taxon>
        <taxon>Neoaves</taxon>
        <taxon>Telluraves</taxon>
        <taxon>Australaves</taxon>
        <taxon>Passeriformes</taxon>
        <taxon>Passeroidea</taxon>
        <taxon>Estrildidae</taxon>
        <taxon>Estrildinae</taxon>
        <taxon>Lonchura</taxon>
    </lineage>
</organism>
<feature type="transmembrane region" description="Helical" evidence="8">
    <location>
        <begin position="56"/>
        <end position="78"/>
    </location>
</feature>
<dbReference type="PANTHER" id="PTHR16318:SF0">
    <property type="entry name" value="GAMMA-SECRETASE SUBUNIT PEN-2"/>
    <property type="match status" value="1"/>
</dbReference>
<accession>A0A218U787</accession>
<dbReference type="EMBL" id="MUZQ01000972">
    <property type="protein sequence ID" value="OWK49471.1"/>
    <property type="molecule type" value="Genomic_DNA"/>
</dbReference>
<dbReference type="STRING" id="299123.ENSLSDP00000004628"/>
<comment type="similarity">
    <text evidence="2">Belongs to the PEN-2 family.</text>
</comment>
<gene>
    <name evidence="9" type="primary">PSENEN</name>
    <name evidence="9" type="ORF">RLOC_00014717</name>
</gene>
<dbReference type="GO" id="GO:0007220">
    <property type="term" value="P:Notch receptor processing"/>
    <property type="evidence" value="ECO:0007669"/>
    <property type="project" value="TreeGrafter"/>
</dbReference>